<feature type="region of interest" description="Disordered" evidence="9">
    <location>
        <begin position="326"/>
        <end position="383"/>
    </location>
</feature>
<feature type="compositionally biased region" description="Acidic residues" evidence="9">
    <location>
        <begin position="558"/>
        <end position="581"/>
    </location>
</feature>
<dbReference type="PROSITE" id="PS50014">
    <property type="entry name" value="BROMODOMAIN_2"/>
    <property type="match status" value="2"/>
</dbReference>
<feature type="compositionally biased region" description="Basic residues" evidence="9">
    <location>
        <begin position="585"/>
        <end position="600"/>
    </location>
</feature>
<dbReference type="InterPro" id="IPR001487">
    <property type="entry name" value="Bromodomain"/>
</dbReference>
<feature type="compositionally biased region" description="Polar residues" evidence="9">
    <location>
        <begin position="365"/>
        <end position="374"/>
    </location>
</feature>
<dbReference type="OrthoDB" id="6017at2759"/>
<dbReference type="PANTHER" id="PTHR16062">
    <property type="entry name" value="SWI/SNF-RELATED"/>
    <property type="match status" value="1"/>
</dbReference>
<feature type="region of interest" description="Disordered" evidence="9">
    <location>
        <begin position="163"/>
        <end position="189"/>
    </location>
</feature>
<dbReference type="SUPFAM" id="SSF47370">
    <property type="entry name" value="Bromodomain"/>
    <property type="match status" value="2"/>
</dbReference>
<accession>A0A1B7N5B5</accession>
<dbReference type="GO" id="GO:0006368">
    <property type="term" value="P:transcription elongation by RNA polymerase II"/>
    <property type="evidence" value="ECO:0007669"/>
    <property type="project" value="TreeGrafter"/>
</dbReference>
<gene>
    <name evidence="11" type="ORF">K503DRAFT_715201</name>
</gene>
<evidence type="ECO:0000256" key="4">
    <source>
        <dbReference type="ARBA" id="ARBA00023015"/>
    </source>
</evidence>
<dbReference type="PRINTS" id="PR00503">
    <property type="entry name" value="BROMODOMAIN"/>
</dbReference>
<feature type="region of interest" description="Disordered" evidence="9">
    <location>
        <begin position="424"/>
        <end position="448"/>
    </location>
</feature>
<dbReference type="Pfam" id="PF00439">
    <property type="entry name" value="Bromodomain"/>
    <property type="match status" value="2"/>
</dbReference>
<keyword evidence="2" id="KW-0677">Repeat</keyword>
<sequence>MMKRELGHLSNNDEVDGSRTKRQKQVAAPSGQTVTHNEDVKMDTGEGSSSGAAGLKEQGTKLLQMVKDAVNKEGYICSPAFMRLPLKRTYPDYYLIIQQPICLDDIKKKIDDGQYNSLDDIRQDFDLCFSNAKKFNQKNSQIWLDAKFLLKYVNKEYTKMTGKKVKKNADGDDDEEKPADGGDAEKKNKQPNITRLLKARLQKLVDKADEETHRVLSDVFMEMPSKKDYPTYYKQIKRPICIETIFKHLKRKEYLTSAEFATDVELVFSNALEFNLEHSQIWEDAITLRDYFRQIMSDLPEPYALPQYIKPTAKIKLKVPGTAAATSSSAAPSTAATPLSIKPQESAGGGSLMLRLPASGGNAKSPAQTSSTQTPVAAPAPVPIPVQGSKAIAAPAPRPAPPPQPLPAAASPAQVITPLPTPAVQAAQTKAAPSPQIPTQPLQYQPPPSTPQYYPNASYHKYTHPAPPTSAAIPPATRSQHAQPAPQAAPARIAQSVSRSPAPVLTGHRPLKCVSLVTKPRGRPLWLDHRDGVKSWAIRLGQGEKSISVAEVRFFGDDDETADEEGDGNDEHPDDEEEEDEPSPRKRGRGRPPKNPKAKAKAAALAKKAEQKKAQKALTPQQDSILINLNGAAVNEKLDGGIWNMELQVGSNVLEVGEKSGYVWKVYLERVSII</sequence>
<evidence type="ECO:0000256" key="8">
    <source>
        <dbReference type="PROSITE-ProRule" id="PRU00035"/>
    </source>
</evidence>
<evidence type="ECO:0000313" key="11">
    <source>
        <dbReference type="EMBL" id="OAX40055.1"/>
    </source>
</evidence>
<keyword evidence="5 8" id="KW-0103">Bromodomain</keyword>
<evidence type="ECO:0000256" key="2">
    <source>
        <dbReference type="ARBA" id="ARBA00022737"/>
    </source>
</evidence>
<dbReference type="PROSITE" id="PS00633">
    <property type="entry name" value="BROMODOMAIN_1"/>
    <property type="match status" value="1"/>
</dbReference>
<dbReference type="InterPro" id="IPR037382">
    <property type="entry name" value="Rsc/polybromo"/>
</dbReference>
<evidence type="ECO:0000256" key="1">
    <source>
        <dbReference type="ARBA" id="ARBA00004123"/>
    </source>
</evidence>
<name>A0A1B7N5B5_9AGAM</name>
<dbReference type="EMBL" id="KV448225">
    <property type="protein sequence ID" value="OAX40055.1"/>
    <property type="molecule type" value="Genomic_DNA"/>
</dbReference>
<dbReference type="PANTHER" id="PTHR16062:SF19">
    <property type="entry name" value="PROTEIN POLYBROMO-1"/>
    <property type="match status" value="1"/>
</dbReference>
<comment type="subcellular location">
    <subcellularLocation>
        <location evidence="1">Nucleus</location>
    </subcellularLocation>
</comment>
<feature type="compositionally biased region" description="Basic and acidic residues" evidence="9">
    <location>
        <begin position="178"/>
        <end position="188"/>
    </location>
</feature>
<keyword evidence="6" id="KW-0804">Transcription</keyword>
<dbReference type="GO" id="GO:0016586">
    <property type="term" value="C:RSC-type complex"/>
    <property type="evidence" value="ECO:0007669"/>
    <property type="project" value="InterPro"/>
</dbReference>
<dbReference type="GO" id="GO:0006338">
    <property type="term" value="P:chromatin remodeling"/>
    <property type="evidence" value="ECO:0007669"/>
    <property type="project" value="InterPro"/>
</dbReference>
<evidence type="ECO:0000256" key="9">
    <source>
        <dbReference type="SAM" id="MobiDB-lite"/>
    </source>
</evidence>
<feature type="region of interest" description="Disordered" evidence="9">
    <location>
        <begin position="1"/>
        <end position="54"/>
    </location>
</feature>
<dbReference type="Gene3D" id="1.20.920.10">
    <property type="entry name" value="Bromodomain-like"/>
    <property type="match status" value="2"/>
</dbReference>
<feature type="domain" description="Bromo" evidence="10">
    <location>
        <begin position="212"/>
        <end position="282"/>
    </location>
</feature>
<evidence type="ECO:0000256" key="6">
    <source>
        <dbReference type="ARBA" id="ARBA00023163"/>
    </source>
</evidence>
<dbReference type="Proteomes" id="UP000092154">
    <property type="component" value="Unassembled WGS sequence"/>
</dbReference>
<dbReference type="GO" id="GO:0003682">
    <property type="term" value="F:chromatin binding"/>
    <property type="evidence" value="ECO:0007669"/>
    <property type="project" value="TreeGrafter"/>
</dbReference>
<feature type="region of interest" description="Disordered" evidence="9">
    <location>
        <begin position="465"/>
        <end position="507"/>
    </location>
</feature>
<feature type="compositionally biased region" description="Low complexity" evidence="9">
    <location>
        <begin position="469"/>
        <end position="495"/>
    </location>
</feature>
<evidence type="ECO:0000256" key="5">
    <source>
        <dbReference type="ARBA" id="ARBA00023117"/>
    </source>
</evidence>
<evidence type="ECO:0000313" key="12">
    <source>
        <dbReference type="Proteomes" id="UP000092154"/>
    </source>
</evidence>
<keyword evidence="3" id="KW-0156">Chromatin regulator</keyword>
<dbReference type="CDD" id="cd04369">
    <property type="entry name" value="Bromodomain"/>
    <property type="match status" value="2"/>
</dbReference>
<feature type="region of interest" description="Disordered" evidence="9">
    <location>
        <begin position="558"/>
        <end position="602"/>
    </location>
</feature>
<dbReference type="InterPro" id="IPR018359">
    <property type="entry name" value="Bromodomain_CS"/>
</dbReference>
<feature type="domain" description="Bromo" evidence="10">
    <location>
        <begin position="73"/>
        <end position="143"/>
    </location>
</feature>
<dbReference type="InterPro" id="IPR036427">
    <property type="entry name" value="Bromodomain-like_sf"/>
</dbReference>
<evidence type="ECO:0000256" key="7">
    <source>
        <dbReference type="ARBA" id="ARBA00023242"/>
    </source>
</evidence>
<dbReference type="AlphaFoldDB" id="A0A1B7N5B5"/>
<organism evidence="11 12">
    <name type="scientific">Rhizopogon vinicolor AM-OR11-026</name>
    <dbReference type="NCBI Taxonomy" id="1314800"/>
    <lineage>
        <taxon>Eukaryota</taxon>
        <taxon>Fungi</taxon>
        <taxon>Dikarya</taxon>
        <taxon>Basidiomycota</taxon>
        <taxon>Agaricomycotina</taxon>
        <taxon>Agaricomycetes</taxon>
        <taxon>Agaricomycetidae</taxon>
        <taxon>Boletales</taxon>
        <taxon>Suillineae</taxon>
        <taxon>Rhizopogonaceae</taxon>
        <taxon>Rhizopogon</taxon>
    </lineage>
</organism>
<reference evidence="11 12" key="1">
    <citation type="submission" date="2016-06" db="EMBL/GenBank/DDBJ databases">
        <title>Comparative genomics of the ectomycorrhizal sister species Rhizopogon vinicolor and Rhizopogon vesiculosus (Basidiomycota: Boletales) reveals a divergence of the mating type B locus.</title>
        <authorList>
            <consortium name="DOE Joint Genome Institute"/>
            <person name="Mujic A.B."/>
            <person name="Kuo A."/>
            <person name="Tritt A."/>
            <person name="Lipzen A."/>
            <person name="Chen C."/>
            <person name="Johnson J."/>
            <person name="Sharma A."/>
            <person name="Barry K."/>
            <person name="Grigoriev I.V."/>
            <person name="Spatafora J.W."/>
        </authorList>
    </citation>
    <scope>NUCLEOTIDE SEQUENCE [LARGE SCALE GENOMIC DNA]</scope>
    <source>
        <strain evidence="11 12">AM-OR11-026</strain>
    </source>
</reference>
<evidence type="ECO:0000259" key="10">
    <source>
        <dbReference type="PROSITE" id="PS50014"/>
    </source>
</evidence>
<protein>
    <submittedName>
        <fullName evidence="11">Bromodomain-containing protein</fullName>
    </submittedName>
</protein>
<proteinExistence type="predicted"/>
<keyword evidence="4" id="KW-0805">Transcription regulation</keyword>
<dbReference type="STRING" id="1314800.A0A1B7N5B5"/>
<feature type="compositionally biased region" description="Low complexity" evidence="9">
    <location>
        <begin position="326"/>
        <end position="338"/>
    </location>
</feature>
<keyword evidence="7" id="KW-0539">Nucleus</keyword>
<dbReference type="InParanoid" id="A0A1B7N5B5"/>
<evidence type="ECO:0000256" key="3">
    <source>
        <dbReference type="ARBA" id="ARBA00022853"/>
    </source>
</evidence>
<keyword evidence="12" id="KW-1185">Reference proteome</keyword>
<dbReference type="SMART" id="SM00297">
    <property type="entry name" value="BROMO"/>
    <property type="match status" value="2"/>
</dbReference>